<dbReference type="PANTHER" id="PTHR43179">
    <property type="entry name" value="RHAMNOSYLTRANSFERASE WBBL"/>
    <property type="match status" value="1"/>
</dbReference>
<dbReference type="AlphaFoldDB" id="A0A1I1HTX3"/>
<evidence type="ECO:0000256" key="2">
    <source>
        <dbReference type="ARBA" id="ARBA00006739"/>
    </source>
</evidence>
<dbReference type="PANTHER" id="PTHR43179:SF12">
    <property type="entry name" value="GALACTOFURANOSYLTRANSFERASE GLFT2"/>
    <property type="match status" value="1"/>
</dbReference>
<comment type="similarity">
    <text evidence="2">Belongs to the glycosyltransferase 2 family.</text>
</comment>
<protein>
    <submittedName>
        <fullName evidence="6">Glycosyltransferase, GT2 family</fullName>
    </submittedName>
</protein>
<dbReference type="STRING" id="574651.SAMN04487968_10511"/>
<dbReference type="Gene3D" id="3.90.550.10">
    <property type="entry name" value="Spore Coat Polysaccharide Biosynthesis Protein SpsA, Chain A"/>
    <property type="match status" value="1"/>
</dbReference>
<reference evidence="6 7" key="1">
    <citation type="submission" date="2016-10" db="EMBL/GenBank/DDBJ databases">
        <authorList>
            <person name="de Groot N.N."/>
        </authorList>
    </citation>
    <scope>NUCLEOTIDE SEQUENCE [LARGE SCALE GENOMIC DNA]</scope>
    <source>
        <strain evidence="6 7">CGMCC 1.7056</strain>
    </source>
</reference>
<accession>A0A1I1HTX3</accession>
<evidence type="ECO:0000256" key="3">
    <source>
        <dbReference type="ARBA" id="ARBA00022676"/>
    </source>
</evidence>
<dbReference type="InterPro" id="IPR001173">
    <property type="entry name" value="Glyco_trans_2-like"/>
</dbReference>
<evidence type="ECO:0000256" key="4">
    <source>
        <dbReference type="ARBA" id="ARBA00022679"/>
    </source>
</evidence>
<evidence type="ECO:0000313" key="7">
    <source>
        <dbReference type="Proteomes" id="UP000198832"/>
    </source>
</evidence>
<proteinExistence type="inferred from homology"/>
<dbReference type="OrthoDB" id="3180470at2"/>
<keyword evidence="3" id="KW-0328">Glycosyltransferase</keyword>
<dbReference type="InterPro" id="IPR029044">
    <property type="entry name" value="Nucleotide-diphossugar_trans"/>
</dbReference>
<dbReference type="SUPFAM" id="SSF53448">
    <property type="entry name" value="Nucleotide-diphospho-sugar transferases"/>
    <property type="match status" value="1"/>
</dbReference>
<gene>
    <name evidence="6" type="ORF">SAMN04487968_10511</name>
</gene>
<sequence length="311" mass="33893">MTVADGRTITVAVLTYRRPAALAEALLGIIEQVDQVPESRLLVIDNDQEPSAERVVAAVTAEHPRVFYVHEPRPGIATARNRAMIECGAQDLLVFIDDDERPAERWLIGLVSTWDRYRAPAVVGPVVSTFPGPLDPWITAGGFFNRARRPTGTLVGTAATNNLLLDLAQIRPLSLAFDESFGLSGGSDTVFTRQLVAKGGRIVWCDEALVFDAVPSDRTTRRWVTARVARMGNSDARAAVYLADRGPGRALARVAQTVRGCVRVAAGLGRMVYGRVIRSITHDARGTRTMLRGAGIIRGAWGSVVYEYRRS</sequence>
<comment type="pathway">
    <text evidence="1">Cell wall biogenesis; cell wall polysaccharide biosynthesis.</text>
</comment>
<evidence type="ECO:0000259" key="5">
    <source>
        <dbReference type="Pfam" id="PF00535"/>
    </source>
</evidence>
<evidence type="ECO:0000313" key="6">
    <source>
        <dbReference type="EMBL" id="SFC27374.1"/>
    </source>
</evidence>
<name>A0A1I1HTX3_9ACTN</name>
<keyword evidence="4 6" id="KW-0808">Transferase</keyword>
<evidence type="ECO:0000256" key="1">
    <source>
        <dbReference type="ARBA" id="ARBA00004776"/>
    </source>
</evidence>
<dbReference type="CDD" id="cd00761">
    <property type="entry name" value="Glyco_tranf_GTA_type"/>
    <property type="match status" value="1"/>
</dbReference>
<feature type="domain" description="Glycosyltransferase 2-like" evidence="5">
    <location>
        <begin position="10"/>
        <end position="139"/>
    </location>
</feature>
<organism evidence="6 7">
    <name type="scientific">Nocardioides terrae</name>
    <dbReference type="NCBI Taxonomy" id="574651"/>
    <lineage>
        <taxon>Bacteria</taxon>
        <taxon>Bacillati</taxon>
        <taxon>Actinomycetota</taxon>
        <taxon>Actinomycetes</taxon>
        <taxon>Propionibacteriales</taxon>
        <taxon>Nocardioidaceae</taxon>
        <taxon>Nocardioides</taxon>
    </lineage>
</organism>
<dbReference type="GO" id="GO:0016757">
    <property type="term" value="F:glycosyltransferase activity"/>
    <property type="evidence" value="ECO:0007669"/>
    <property type="project" value="UniProtKB-KW"/>
</dbReference>
<dbReference type="Proteomes" id="UP000198832">
    <property type="component" value="Unassembled WGS sequence"/>
</dbReference>
<dbReference type="Pfam" id="PF00535">
    <property type="entry name" value="Glycos_transf_2"/>
    <property type="match status" value="1"/>
</dbReference>
<keyword evidence="7" id="KW-1185">Reference proteome</keyword>
<dbReference type="EMBL" id="FOLB01000005">
    <property type="protein sequence ID" value="SFC27374.1"/>
    <property type="molecule type" value="Genomic_DNA"/>
</dbReference>
<dbReference type="RefSeq" id="WP_091122299.1">
    <property type="nucleotide sequence ID" value="NZ_FOLB01000005.1"/>
</dbReference>